<evidence type="ECO:0000313" key="7">
    <source>
        <dbReference type="Proteomes" id="UP000295357"/>
    </source>
</evidence>
<protein>
    <submittedName>
        <fullName evidence="6">Filamentous hemagglutinin family protein</fullName>
    </submittedName>
</protein>
<evidence type="ECO:0000256" key="2">
    <source>
        <dbReference type="ARBA" id="ARBA00022525"/>
    </source>
</evidence>
<dbReference type="Pfam" id="PF18657">
    <property type="entry name" value="YDG"/>
    <property type="match status" value="5"/>
</dbReference>
<sequence length="3607" mass="364470">MNAHCFKTVFSTRLGALVAVGEHALTQGKAGSGAGGSGVGIGAGAGSGAWSYVGAVAVGLALTSAAWAQAGAPALPSGAQLAQGAATVQTVAPGQMQIVQGSDRAVLNWQSFSVGSGGLVKIDQPTAQSMLLNRVVGADASQILGRVQANGQVVLVNPNGVVFGKDGSVSASSFTASTLGISDADFMAGRLNFSRNGSQAGVRNEGRLQSEAGGYVALLGAKVENAGEIATRGGAAVLAAAEQVSIALSGTGKIRLALSPAAVDMAVSNAKEGVIVSEGGQVLLRAQAVNQAVASLLQSGKIDASAGQGGEVSLLTDGGLIKVDGSILANSTQDDKGGDIVIGRDLQTGVLAKRTDVSGSQLSSRGGFIETSGDWLKTDAVKVEAGLWLLDPADIVIDNFSGSNSNIGTSTSAPTTSYTPVSGAAASQIDVGVINTALASGNVVITTTNTGTAGAGNGDITLNAPISFAGSGSGSVGNLTLTADRDIILNASISNTYRTTLTATRDLRINENISAQDGITARAGRDVYVMKNFGGGTASSIEAAYKGGTPANGWMTGTGQVILDPAAVLSYNYALTLNSGLGYTSSGSTDTSNGARVNFSDSQLNWNNGANPGGWVRLRGFQDVSLSNARGGSAAVTIPSGTLEVQARNITVGTNLSAADMTLNAGMFESTAGATLGQYNNGNWINKQGALTLGSSVLGYSGVLDLRSGIANAGTGARTSIAGSNVAWSNSAAGALRLYGFDTVTTSSDVRAGSVDVFSNQINQQGNINSAGSVRLVAASFDAAGNPLGSLAGNTTTPTGWQNLKGEIDISAGKTITGTSFDLRSGVNSSNTLLRKDFDAAQTLIGVGGTLSSSTASSLYLAGFRDVKLPNFTDITGAGSYQVFARNIDASTIPAGKFNAFTLRLWAGLYQDQLGVNRYSFNQVGRNGVGMGGDNNNAGTITLPSSLMVQSSVLDLSSGLTGVSGSQRVNFSPSSLGPYVDPSNPTRYTGAYYTTSGGVNTQRQGGARYLNLHGFNTVNLPATPLNYEQVDIGANNVVINADINAGQGSWWPLPFYLYIQAGTYNPTTGVSGGTNAGSVSFNNDPVIRVQGYTPAGFYGTASSPLGFNSYLQIINGATAADFTARLGYTKADYSAGGTGVFTNLTLQNFSNTRLQLENASDKITVKDYNGTGSINITQASGATGAIRIFNDLSAENTITLNAGNGSIRMGSQVAKAPTISLTTGANSAANIDADTLNVTSKNLGSTLVVNEANNVTLANSGANTDTGNIEINARGELSLGANFTRSGAGNTASLTLRADAQFGNTLDTSTGNWQSQTLNTVFSSYNNGTTGEAGGDGYGAIRVSSAQPTLVLPSFRQVAVVDAAAGFTTPASNTSYFRPDGTLYPNSTLLPQGSIIVLGAGVSPTAAMDLMTASGSPYRIKSTVTQGGWSVTAANTFFNSSGVAYASGTLLPVGTEVYYKTSTAAPSGNITNTYPNGGNNGQQLLYVVGGYTTTNSVNTVPDYVSKGTSFTASYNFGGLSASLASSATTIGGDTPVDVSQAANYYGNPVSGTNSRLHMSGQFYTFNPSGVLSSTGYLDGTQAAPTQINQLATGTGNNSTTGNGWDTRWGTATITTAGGDLRLFSGPRHALAGPGYGVGDPADLNIFNNPVTNDFVNTKSIKDSAFALNAGTGNLVALGFRDVLLDPSGTLSSSGNVTIGAARDMVLNNNSNLGGSGSLTTLLAGGMITNKVGGVYNTLGASTGAGASNLMVLAGGGVDLRTNMASVVGSLQDNPLMTGVLAGGMAPTGSFNIIGSNNQTAGLVVGDSFTNALVNDVTFDGTAGILYSASTPLSRTGINTKPNASGSGSVTGNYGAVTLSTAGNTGTAADIVVNGAINTQPTGGNVQLTAQRHVLQAADVRAGAGDVSLTASSGSISRTAGTVGGNDVVLSAATTIGSSSQSISTAADTLGLNSAGNQFVSESNDVTLAASTTGNGAVVVSAGGTLTVGSASGLSGISSGSGEVNLKGNALAVNANIATTSNAFLEAVGNITANGAGRISAAAAVLSAGGSMGSAGSRVLTAVQRLALNANGDSSTTAFVSDLDGVQLSAKAPNGGGLDVQSASGNLVLDRFSLTPGAANAQGYVAPTSSSVGVDGTGNVSLQAVAGMVDVAKDLRAAGTVRVQGKTADGSTAVMLRSGVSLSNSATAGQSTTLLAEQGNIAAEGPASVTAGTGAGVIQLLAGSDASSAGSVDGSNLTITQSGAGTAQGNNGTVGVLVQTTGSGDVMGPKVINNGSGNVVLSAGSALAAGNAAGGQVKTVSGNSTSQLGGGKTYVYTGAAASSGDLELIDSSFSTLYLSQVGSNLANARTNTDFAAGPQHNSGSNSQVMVREQLTLTDRLNAASVRITYGDADPSATTVKDALKAANRSGSNAIVETVVAGANSYQVTRDAIIDDLTVQDPAANGTPRQVLRDGGGGVLAYGYTLSGNRYQLVDSTPSSPTASLFVDPKAAQIRASDRTLVYNAQTQSQDSFSSSGFLAGTSFTVTGFASGRNAGRYTSSLSAAGAGLSNYNISYLNTDLNITPASLILQAVATSKVYDGNASSSTPVAVQGLLAGDTIQLLSQSYLDKNAGTGKTLQVNPGYVISDGAAGANYIVERRSVDTGVIQKASAVVRANSAQRSYNGQLQSVSGFTASGLVGGETESVLTGVSTSGGVGKNVGQYAHRAAGADANYELSFVDGSLTIGKASASIVATTTERIYNGQMQGQDAPTKSGFFAGDDVQIAGLASARNAGSYVSALTVSGADVGNYDITISNGPLTVFPRPIQLLGLTAADKAYDGNRSASITGGLFDDVVAGETLNIFGSGLFDTKNAGTSKTVTVSDVSTLSLSNGSGDWSNYRLTSSGSMQTLANILKRTLTLTPQDARTTYGQIRALDYTASGFIPGESLIDAAVSGVLLSTAGYQTGGRTADAGLYAIVGEGGSSLNYDIRWSATPGTLTIDKASLSYLPTAHMKLLTEADPQLTGLLSGWRNGDTAALAGDPSQISLPGLVRAPGEIAGQYLISEASAGWARNYNISTIPGRQFTIVPAQTVLVPMKDVATSYGLLGDTTPALDTGNVRYLAADGRTIIRMSLARALGGTYFFADGLGAELRVTPTLTGASALSARGVYADAVTNINSGTSLSLGNFLGVTTQAMSYLVNAAPLVLQVNDVSKVYDGKPTVLLGNGNVSATGLVNGDTLASLGGVRLWGPGQNARNVGRYDFSAVLAQPELADNYTVVPASASLSITPAALTLSASTDSKTYDGSTRSAAKVQVGGLFADDTVVAGQSYLSPHVLGALGSTLKVDGYTVNDGNGGANYTVSTRTAAGSILPKVLRAQFEASDKVYDGTVLTAVRASRVEGTVGSETLQLTGQGRFGNPNAGTNKAVEILPADLQYIDGTGRWSNYALDRTSYQALASVSPRPLRMRGSAVQDKVYDGTVGATLWPGSLEGLVGNETLSLQGWAANFRSPEVGTGKPVDVRYRLGDGSNGGLAINYVLEPEVLTGNVLAGDAAKPQPPQPLPRPPWGGQARELRWQAPDPCKLGLFMESDRSPWGYHNDIAAKSAAQCGCEKTQLEQVELCYELALDRPR</sequence>
<dbReference type="Gene3D" id="2.160.20.10">
    <property type="entry name" value="Single-stranded right-handed beta-helix, Pectin lyase-like"/>
    <property type="match status" value="1"/>
</dbReference>
<evidence type="ECO:0000256" key="1">
    <source>
        <dbReference type="ARBA" id="ARBA00004613"/>
    </source>
</evidence>
<feature type="region of interest" description="Disordered" evidence="4">
    <location>
        <begin position="3528"/>
        <end position="3547"/>
    </location>
</feature>
<dbReference type="Proteomes" id="UP000295357">
    <property type="component" value="Unassembled WGS sequence"/>
</dbReference>
<dbReference type="PANTHER" id="PTHR12338">
    <property type="entry name" value="AUTOTRANSPORTER"/>
    <property type="match status" value="1"/>
</dbReference>
<dbReference type="RefSeq" id="WP_133604812.1">
    <property type="nucleotide sequence ID" value="NZ_JAUFPJ010000009.1"/>
</dbReference>
<dbReference type="InterPro" id="IPR008638">
    <property type="entry name" value="FhaB/CdiA-like_TPS"/>
</dbReference>
<accession>A0A4V3CIS1</accession>
<reference evidence="6 7" key="1">
    <citation type="submission" date="2019-03" db="EMBL/GenBank/DDBJ databases">
        <title>Genomic Encyclopedia of Type Strains, Phase IV (KMG-IV): sequencing the most valuable type-strain genomes for metagenomic binning, comparative biology and taxonomic classification.</title>
        <authorList>
            <person name="Goeker M."/>
        </authorList>
    </citation>
    <scope>NUCLEOTIDE SEQUENCE [LARGE SCALE GENOMIC DNA]</scope>
    <source>
        <strain evidence="6 7">DSM 25082</strain>
    </source>
</reference>
<keyword evidence="3" id="KW-0732">Signal</keyword>
<evidence type="ECO:0000313" key="6">
    <source>
        <dbReference type="EMBL" id="TDP06656.1"/>
    </source>
</evidence>
<evidence type="ECO:0000256" key="3">
    <source>
        <dbReference type="ARBA" id="ARBA00022729"/>
    </source>
</evidence>
<dbReference type="Pfam" id="PF18676">
    <property type="entry name" value="MBG_2"/>
    <property type="match status" value="3"/>
</dbReference>
<dbReference type="InterPro" id="IPR012334">
    <property type="entry name" value="Pectin_lyas_fold"/>
</dbReference>
<evidence type="ECO:0000259" key="5">
    <source>
        <dbReference type="SMART" id="SM00912"/>
    </source>
</evidence>
<dbReference type="SMART" id="SM00912">
    <property type="entry name" value="Haemagg_act"/>
    <property type="match status" value="1"/>
</dbReference>
<dbReference type="GO" id="GO:0005576">
    <property type="term" value="C:extracellular region"/>
    <property type="evidence" value="ECO:0007669"/>
    <property type="project" value="UniProtKB-SubCell"/>
</dbReference>
<dbReference type="InterPro" id="IPR041248">
    <property type="entry name" value="YDG"/>
</dbReference>
<dbReference type="PANTHER" id="PTHR12338:SF8">
    <property type="entry name" value="HEME_HEMOPEXIN-BINDING PROTEIN"/>
    <property type="match status" value="1"/>
</dbReference>
<dbReference type="EMBL" id="SNXE01000008">
    <property type="protein sequence ID" value="TDP06656.1"/>
    <property type="molecule type" value="Genomic_DNA"/>
</dbReference>
<evidence type="ECO:0000256" key="4">
    <source>
        <dbReference type="SAM" id="MobiDB-lite"/>
    </source>
</evidence>
<organism evidence="6 7">
    <name type="scientific">Roseateles asaccharophilus</name>
    <dbReference type="NCBI Taxonomy" id="582607"/>
    <lineage>
        <taxon>Bacteria</taxon>
        <taxon>Pseudomonadati</taxon>
        <taxon>Pseudomonadota</taxon>
        <taxon>Betaproteobacteria</taxon>
        <taxon>Burkholderiales</taxon>
        <taxon>Sphaerotilaceae</taxon>
        <taxon>Roseateles</taxon>
    </lineage>
</organism>
<dbReference type="InterPro" id="IPR041286">
    <property type="entry name" value="MBG_2"/>
</dbReference>
<keyword evidence="7" id="KW-1185">Reference proteome</keyword>
<feature type="compositionally biased region" description="Pro residues" evidence="4">
    <location>
        <begin position="3532"/>
        <end position="3542"/>
    </location>
</feature>
<comment type="subcellular location">
    <subcellularLocation>
        <location evidence="1">Secreted</location>
    </subcellularLocation>
</comment>
<keyword evidence="2" id="KW-0964">Secreted</keyword>
<gene>
    <name evidence="6" type="ORF">DFR39_108125</name>
</gene>
<dbReference type="SUPFAM" id="SSF51126">
    <property type="entry name" value="Pectin lyase-like"/>
    <property type="match status" value="1"/>
</dbReference>
<dbReference type="Pfam" id="PF05860">
    <property type="entry name" value="TPS"/>
    <property type="match status" value="1"/>
</dbReference>
<feature type="domain" description="Filamentous haemagglutinin FhaB/tRNA nuclease CdiA-like TPS" evidence="5">
    <location>
        <begin position="72"/>
        <end position="185"/>
    </location>
</feature>
<name>A0A4V3CIS1_9BURK</name>
<dbReference type="Pfam" id="PF13018">
    <property type="entry name" value="ESPR"/>
    <property type="match status" value="1"/>
</dbReference>
<dbReference type="InterPro" id="IPR050909">
    <property type="entry name" value="Bact_Autotransporter_VF"/>
</dbReference>
<proteinExistence type="predicted"/>
<dbReference type="InterPro" id="IPR024973">
    <property type="entry name" value="ESPR"/>
</dbReference>
<comment type="caution">
    <text evidence="6">The sequence shown here is derived from an EMBL/GenBank/DDBJ whole genome shotgun (WGS) entry which is preliminary data.</text>
</comment>
<dbReference type="InterPro" id="IPR011050">
    <property type="entry name" value="Pectin_lyase_fold/virulence"/>
</dbReference>
<dbReference type="NCBIfam" id="TIGR01901">
    <property type="entry name" value="adhes_NPXG"/>
    <property type="match status" value="1"/>
</dbReference>
<dbReference type="OrthoDB" id="218680at2"/>